<proteinExistence type="predicted"/>
<dbReference type="RefSeq" id="WP_284230173.1">
    <property type="nucleotide sequence ID" value="NZ_BSUL01000001.1"/>
</dbReference>
<dbReference type="InterPro" id="IPR001967">
    <property type="entry name" value="Peptidase_S11_N"/>
</dbReference>
<evidence type="ECO:0000259" key="1">
    <source>
        <dbReference type="Pfam" id="PF00768"/>
    </source>
</evidence>
<dbReference type="Gene3D" id="3.40.710.10">
    <property type="entry name" value="DD-peptidase/beta-lactamase superfamily"/>
    <property type="match status" value="1"/>
</dbReference>
<gene>
    <name evidence="2" type="ORF">GCM10025874_07630</name>
</gene>
<dbReference type="Pfam" id="PF00768">
    <property type="entry name" value="Peptidase_S11"/>
    <property type="match status" value="1"/>
</dbReference>
<keyword evidence="3" id="KW-1185">Reference proteome</keyword>
<organism evidence="2 3">
    <name type="scientific">Arenivirga flava</name>
    <dbReference type="NCBI Taxonomy" id="1930060"/>
    <lineage>
        <taxon>Bacteria</taxon>
        <taxon>Bacillati</taxon>
        <taxon>Actinomycetota</taxon>
        <taxon>Actinomycetes</taxon>
        <taxon>Micrococcales</taxon>
        <taxon>Microbacteriaceae</taxon>
        <taxon>Arenivirga</taxon>
    </lineage>
</organism>
<dbReference type="GO" id="GO:0009002">
    <property type="term" value="F:serine-type D-Ala-D-Ala carboxypeptidase activity"/>
    <property type="evidence" value="ECO:0007669"/>
    <property type="project" value="InterPro"/>
</dbReference>
<dbReference type="Proteomes" id="UP001157160">
    <property type="component" value="Unassembled WGS sequence"/>
</dbReference>
<feature type="domain" description="Peptidase S11 D-alanyl-D-alanine carboxypeptidase A N-terminal" evidence="1">
    <location>
        <begin position="86"/>
        <end position="286"/>
    </location>
</feature>
<dbReference type="SUPFAM" id="SSF56601">
    <property type="entry name" value="beta-lactamase/transpeptidase-like"/>
    <property type="match status" value="1"/>
</dbReference>
<protein>
    <recommendedName>
        <fullName evidence="1">Peptidase S11 D-alanyl-D-alanine carboxypeptidase A N-terminal domain-containing protein</fullName>
    </recommendedName>
</protein>
<dbReference type="InterPro" id="IPR012338">
    <property type="entry name" value="Beta-lactam/transpept-like"/>
</dbReference>
<evidence type="ECO:0000313" key="3">
    <source>
        <dbReference type="Proteomes" id="UP001157160"/>
    </source>
</evidence>
<name>A0AA37XAK3_9MICO</name>
<comment type="caution">
    <text evidence="2">The sequence shown here is derived from an EMBL/GenBank/DDBJ whole genome shotgun (WGS) entry which is preliminary data.</text>
</comment>
<evidence type="ECO:0000313" key="2">
    <source>
        <dbReference type="EMBL" id="GMA27510.1"/>
    </source>
</evidence>
<dbReference type="AlphaFoldDB" id="A0AA37XAK3"/>
<accession>A0AA37XAK3</accession>
<dbReference type="EMBL" id="BSUL01000001">
    <property type="protein sequence ID" value="GMA27510.1"/>
    <property type="molecule type" value="Genomic_DNA"/>
</dbReference>
<reference evidence="2 3" key="1">
    <citation type="journal article" date="2014" name="Int. J. Syst. Evol. Microbiol.">
        <title>Complete genome sequence of Corynebacterium casei LMG S-19264T (=DSM 44701T), isolated from a smear-ripened cheese.</title>
        <authorList>
            <consortium name="US DOE Joint Genome Institute (JGI-PGF)"/>
            <person name="Walter F."/>
            <person name="Albersmeier A."/>
            <person name="Kalinowski J."/>
            <person name="Ruckert C."/>
        </authorList>
    </citation>
    <scope>NUCLEOTIDE SEQUENCE [LARGE SCALE GENOMIC DNA]</scope>
    <source>
        <strain evidence="2 3">NBRC 112289</strain>
    </source>
</reference>
<sequence length="422" mass="43887">MSSEHHPLADPGVRPRRARRRRRWPLLATLLAVLVAAGVYVPSALSAPLARASAELRIIEPVTAQPAQLAWPAQGRAAIGLADGEGVLATNGADDAGVLASITKVVANLVVLDARPLAAGESGPVITTTARDVEHWNFWVADNASVQPVSPGLTFTQRELMELSLIPSAANYTHTLIDWAYGDMDRFLAAARVWLDERGLTSIRLADGTGLSPHNLGTAADLVALARYAVAEPAIVEITGMTSAEIPVVGQIRNTNRILGIGGITGLKTGYTVEAGYNLLFSATVDVDGAPVELVGAVLGGTSRDANGEDVLRLVASAAQHLHRVTAIAEGDELGEYRTAWGATTTAVAADDVELLLWGDERAAVEVRLDPLSAAAPGDRVGTVVVTAPDGARTTVDAVASGALDEADALWRLGNPAAVFGG</sequence>
<dbReference type="GO" id="GO:0006508">
    <property type="term" value="P:proteolysis"/>
    <property type="evidence" value="ECO:0007669"/>
    <property type="project" value="InterPro"/>
</dbReference>